<dbReference type="GO" id="GO:0005524">
    <property type="term" value="F:ATP binding"/>
    <property type="evidence" value="ECO:0007669"/>
    <property type="project" value="UniProtKB-KW"/>
</dbReference>
<evidence type="ECO:0000256" key="3">
    <source>
        <dbReference type="ARBA" id="ARBA00022679"/>
    </source>
</evidence>
<dbReference type="GO" id="GO:0000103">
    <property type="term" value="P:sulfate assimilation"/>
    <property type="evidence" value="ECO:0007669"/>
    <property type="project" value="InterPro"/>
</dbReference>
<dbReference type="SUPFAM" id="SSF88697">
    <property type="entry name" value="PUA domain-like"/>
    <property type="match status" value="1"/>
</dbReference>
<dbReference type="SUPFAM" id="SSF52374">
    <property type="entry name" value="Nucleotidylyl transferase"/>
    <property type="match status" value="1"/>
</dbReference>
<evidence type="ECO:0000256" key="5">
    <source>
        <dbReference type="ARBA" id="ARBA00022741"/>
    </source>
</evidence>
<evidence type="ECO:0000256" key="7">
    <source>
        <dbReference type="ARBA" id="ARBA00031812"/>
    </source>
</evidence>
<dbReference type="EMBL" id="UINC01018415">
    <property type="protein sequence ID" value="SVA77334.1"/>
    <property type="molecule type" value="Genomic_DNA"/>
</dbReference>
<comment type="pathway">
    <text evidence="1">Sulfur metabolism; hydrogen sulfide biosynthesis; sulfite from sulfate: step 1/3.</text>
</comment>
<dbReference type="EC" id="2.7.7.4" evidence="2"/>
<dbReference type="InterPro" id="IPR025980">
    <property type="entry name" value="ATP-Sase_PUA-like_dom"/>
</dbReference>
<evidence type="ECO:0000256" key="8">
    <source>
        <dbReference type="ARBA" id="ARBA00037980"/>
    </source>
</evidence>
<dbReference type="Pfam" id="PF01747">
    <property type="entry name" value="ATP-sulfurylase"/>
    <property type="match status" value="1"/>
</dbReference>
<sequence>MKEVALNQNQFFEVDKITNGSYHPLSGFMTENEFYSVIDNYILPDGRLFSMPIFLDISKESAKDLKINSNVKLLYDDNLIGEMLVESIFSCDKKKCAKNIYGTDDIQHPGVNAFYKTKEVFIGGRVTIKKRVLHELSRYELTPSQTRTIFKEKKWNTVAAFHTRNPPHCAHEWLQRMTLESYDGLLIQPILGQKKPGDFLPMAVINGYQFLISKYYPRNRVILSALTTSGRYAGPREALFHALVRRNYGCTHIIIGRDHAGVNNYYDIYDSQNLCTKYEDALGIKIIKYKEPYYCSICNTITNKSACRHISSDPDSIEYISSTKIRSLLVAGLRPPPYVMRPEVIEAIYSSNMFVPE</sequence>
<gene>
    <name evidence="12" type="ORF">METZ01_LOCUS130188</name>
</gene>
<dbReference type="NCBIfam" id="NF003166">
    <property type="entry name" value="PRK04149.1"/>
    <property type="match status" value="1"/>
</dbReference>
<dbReference type="InterPro" id="IPR014729">
    <property type="entry name" value="Rossmann-like_a/b/a_fold"/>
</dbReference>
<dbReference type="PANTHER" id="PTHR43509">
    <property type="match status" value="1"/>
</dbReference>
<evidence type="ECO:0000259" key="10">
    <source>
        <dbReference type="Pfam" id="PF01747"/>
    </source>
</evidence>
<dbReference type="Pfam" id="PF14306">
    <property type="entry name" value="PUA_2"/>
    <property type="match status" value="1"/>
</dbReference>
<dbReference type="AlphaFoldDB" id="A0A381YJY7"/>
<evidence type="ECO:0000259" key="11">
    <source>
        <dbReference type="Pfam" id="PF14306"/>
    </source>
</evidence>
<dbReference type="InterPro" id="IPR015947">
    <property type="entry name" value="PUA-like_sf"/>
</dbReference>
<dbReference type="Gene3D" id="3.40.50.620">
    <property type="entry name" value="HUPs"/>
    <property type="match status" value="1"/>
</dbReference>
<dbReference type="InterPro" id="IPR002650">
    <property type="entry name" value="Sulphate_adenylyltransferase"/>
</dbReference>
<keyword evidence="6" id="KW-0067">ATP-binding</keyword>
<evidence type="ECO:0000256" key="9">
    <source>
        <dbReference type="ARBA" id="ARBA00041598"/>
    </source>
</evidence>
<keyword evidence="4" id="KW-0548">Nucleotidyltransferase</keyword>
<organism evidence="12">
    <name type="scientific">marine metagenome</name>
    <dbReference type="NCBI Taxonomy" id="408172"/>
    <lineage>
        <taxon>unclassified sequences</taxon>
        <taxon>metagenomes</taxon>
        <taxon>ecological metagenomes</taxon>
    </lineage>
</organism>
<dbReference type="Gene3D" id="3.10.400.10">
    <property type="entry name" value="Sulfate adenylyltransferase"/>
    <property type="match status" value="1"/>
</dbReference>
<reference evidence="12" key="1">
    <citation type="submission" date="2018-05" db="EMBL/GenBank/DDBJ databases">
        <authorList>
            <person name="Lanie J.A."/>
            <person name="Ng W.-L."/>
            <person name="Kazmierczak K.M."/>
            <person name="Andrzejewski T.M."/>
            <person name="Davidsen T.M."/>
            <person name="Wayne K.J."/>
            <person name="Tettelin H."/>
            <person name="Glass J.I."/>
            <person name="Rusch D."/>
            <person name="Podicherti R."/>
            <person name="Tsui H.-C.T."/>
            <person name="Winkler M.E."/>
        </authorList>
    </citation>
    <scope>NUCLEOTIDE SEQUENCE</scope>
</reference>
<evidence type="ECO:0000256" key="6">
    <source>
        <dbReference type="ARBA" id="ARBA00022840"/>
    </source>
</evidence>
<evidence type="ECO:0000313" key="12">
    <source>
        <dbReference type="EMBL" id="SVA77334.1"/>
    </source>
</evidence>
<dbReference type="GO" id="GO:0004781">
    <property type="term" value="F:sulfate adenylyltransferase (ATP) activity"/>
    <property type="evidence" value="ECO:0007669"/>
    <property type="project" value="UniProtKB-EC"/>
</dbReference>
<protein>
    <recommendedName>
        <fullName evidence="2">sulfate adenylyltransferase</fullName>
        <ecNumber evidence="2">2.7.7.4</ecNumber>
    </recommendedName>
    <alternativeName>
        <fullName evidence="9">ATP-sulfurylase</fullName>
    </alternativeName>
    <alternativeName>
        <fullName evidence="7">Sulfate adenylate transferase</fullName>
    </alternativeName>
</protein>
<proteinExistence type="inferred from homology"/>
<keyword evidence="5" id="KW-0547">Nucleotide-binding</keyword>
<dbReference type="InterPro" id="IPR024951">
    <property type="entry name" value="Sulfurylase_cat_dom"/>
</dbReference>
<feature type="domain" description="ATP-sulfurylase PUA-like" evidence="11">
    <location>
        <begin position="1"/>
        <end position="128"/>
    </location>
</feature>
<dbReference type="NCBIfam" id="TIGR00339">
    <property type="entry name" value="sopT"/>
    <property type="match status" value="1"/>
</dbReference>
<accession>A0A381YJY7</accession>
<name>A0A381YJY7_9ZZZZ</name>
<evidence type="ECO:0000256" key="1">
    <source>
        <dbReference type="ARBA" id="ARBA00005048"/>
    </source>
</evidence>
<evidence type="ECO:0000256" key="2">
    <source>
        <dbReference type="ARBA" id="ARBA00012391"/>
    </source>
</evidence>
<evidence type="ECO:0000256" key="4">
    <source>
        <dbReference type="ARBA" id="ARBA00022695"/>
    </source>
</evidence>
<feature type="domain" description="Sulphate adenylyltransferase catalytic" evidence="10">
    <location>
        <begin position="138"/>
        <end position="349"/>
    </location>
</feature>
<keyword evidence="3" id="KW-0808">Transferase</keyword>
<dbReference type="PANTHER" id="PTHR43509:SF1">
    <property type="entry name" value="SULFATE ADENYLYLTRANSFERASE"/>
    <property type="match status" value="1"/>
</dbReference>
<comment type="similarity">
    <text evidence="8">Belongs to the sulfate adenylyltransferase family.</text>
</comment>